<feature type="transmembrane region" description="Helical" evidence="5">
    <location>
        <begin position="70"/>
        <end position="89"/>
    </location>
</feature>
<dbReference type="InterPro" id="IPR049453">
    <property type="entry name" value="Memb_transporter_dom"/>
</dbReference>
<evidence type="ECO:0000259" key="6">
    <source>
        <dbReference type="Pfam" id="PF13515"/>
    </source>
</evidence>
<comment type="subcellular location">
    <subcellularLocation>
        <location evidence="1">Membrane</location>
        <topology evidence="1">Multi-pass membrane protein</topology>
    </subcellularLocation>
</comment>
<evidence type="ECO:0000256" key="5">
    <source>
        <dbReference type="SAM" id="Phobius"/>
    </source>
</evidence>
<name>A0A7X5YG79_9BACT</name>
<evidence type="ECO:0000313" key="7">
    <source>
        <dbReference type="EMBL" id="NJC20572.1"/>
    </source>
</evidence>
<evidence type="ECO:0000256" key="3">
    <source>
        <dbReference type="ARBA" id="ARBA00022989"/>
    </source>
</evidence>
<sequence>MKLDVKRVFHPVSPLMATAKGVAVLLSYLVGAYLTGHFHVESRWMGSMLAVISAIVVLQEDVKTSIHQGGLRVFGTFIGAVIAYVYLLLFPFTLLGMIVTVFLLDILCMLLGIPDDGKMATITLVIILLISKMSPSISPFVNGVLRFSEATVGALIGIALAWGVEQIRKRTNH</sequence>
<dbReference type="Pfam" id="PF13515">
    <property type="entry name" value="FUSC_2"/>
    <property type="match status" value="1"/>
</dbReference>
<keyword evidence="2 5" id="KW-0812">Transmembrane</keyword>
<gene>
    <name evidence="8" type="ORF">F1644_15550</name>
    <name evidence="7" type="ORF">GGR15_004227</name>
</gene>
<dbReference type="AlphaFoldDB" id="A0A7X5YG79"/>
<dbReference type="RefSeq" id="WP_087419730.1">
    <property type="nucleotide sequence ID" value="NZ_BMPA01000018.1"/>
</dbReference>
<evidence type="ECO:0000313" key="8">
    <source>
        <dbReference type="EMBL" id="WOF13592.1"/>
    </source>
</evidence>
<dbReference type="Proteomes" id="UP001302374">
    <property type="component" value="Chromosome"/>
</dbReference>
<feature type="transmembrane region" description="Helical" evidence="5">
    <location>
        <begin position="95"/>
        <end position="113"/>
    </location>
</feature>
<organism evidence="7 9">
    <name type="scientific">Butyricimonas paravirosa</name>
    <dbReference type="NCBI Taxonomy" id="1472417"/>
    <lineage>
        <taxon>Bacteria</taxon>
        <taxon>Pseudomonadati</taxon>
        <taxon>Bacteroidota</taxon>
        <taxon>Bacteroidia</taxon>
        <taxon>Bacteroidales</taxon>
        <taxon>Odoribacteraceae</taxon>
        <taxon>Butyricimonas</taxon>
    </lineage>
</organism>
<reference evidence="8 10" key="1">
    <citation type="submission" date="2019-09" db="EMBL/GenBank/DDBJ databases">
        <title>Butyricimonas paravirosa DSM 105722 (=214-4 = JCM 18677 = CCUG 65563).</title>
        <authorList>
            <person name="Le Roy T."/>
            <person name="Cani P.D."/>
        </authorList>
    </citation>
    <scope>NUCLEOTIDE SEQUENCE [LARGE SCALE GENOMIC DNA]</scope>
    <source>
        <strain evidence="8 10">DSM 105722</strain>
    </source>
</reference>
<keyword evidence="4 5" id="KW-0472">Membrane</keyword>
<dbReference type="Proteomes" id="UP000576368">
    <property type="component" value="Unassembled WGS sequence"/>
</dbReference>
<proteinExistence type="predicted"/>
<dbReference type="EMBL" id="JAATLI010000019">
    <property type="protein sequence ID" value="NJC20572.1"/>
    <property type="molecule type" value="Genomic_DNA"/>
</dbReference>
<keyword evidence="3 5" id="KW-1133">Transmembrane helix</keyword>
<accession>A0A7X5YG79</accession>
<dbReference type="GO" id="GO:0016020">
    <property type="term" value="C:membrane"/>
    <property type="evidence" value="ECO:0007669"/>
    <property type="project" value="UniProtKB-SubCell"/>
</dbReference>
<protein>
    <submittedName>
        <fullName evidence="7">Uncharacterized membrane protein YgaE (UPF0421/DUF939 family)</fullName>
    </submittedName>
</protein>
<feature type="domain" description="Integral membrane bound transporter" evidence="6">
    <location>
        <begin position="46"/>
        <end position="159"/>
    </location>
</feature>
<evidence type="ECO:0000256" key="2">
    <source>
        <dbReference type="ARBA" id="ARBA00022692"/>
    </source>
</evidence>
<evidence type="ECO:0000256" key="1">
    <source>
        <dbReference type="ARBA" id="ARBA00004141"/>
    </source>
</evidence>
<evidence type="ECO:0000313" key="9">
    <source>
        <dbReference type="Proteomes" id="UP000576368"/>
    </source>
</evidence>
<evidence type="ECO:0000313" key="10">
    <source>
        <dbReference type="Proteomes" id="UP001302374"/>
    </source>
</evidence>
<reference evidence="7 9" key="2">
    <citation type="submission" date="2020-03" db="EMBL/GenBank/DDBJ databases">
        <title>Genomic Encyclopedia of Type Strains, Phase IV (KMG-IV): sequencing the most valuable type-strain genomes for metagenomic binning, comparative biology and taxonomic classification.</title>
        <authorList>
            <person name="Goeker M."/>
        </authorList>
    </citation>
    <scope>NUCLEOTIDE SEQUENCE [LARGE SCALE GENOMIC DNA]</scope>
    <source>
        <strain evidence="7 9">DSM 105722</strain>
    </source>
</reference>
<evidence type="ECO:0000256" key="4">
    <source>
        <dbReference type="ARBA" id="ARBA00023136"/>
    </source>
</evidence>
<feature type="transmembrane region" description="Helical" evidence="5">
    <location>
        <begin position="144"/>
        <end position="164"/>
    </location>
</feature>
<feature type="transmembrane region" description="Helical" evidence="5">
    <location>
        <begin position="12"/>
        <end position="36"/>
    </location>
</feature>
<dbReference type="EMBL" id="CP043839">
    <property type="protein sequence ID" value="WOF13592.1"/>
    <property type="molecule type" value="Genomic_DNA"/>
</dbReference>
<dbReference type="GeneID" id="86892740"/>
<keyword evidence="10" id="KW-1185">Reference proteome</keyword>